<dbReference type="InterPro" id="IPR003462">
    <property type="entry name" value="ODC_Mu_crystall"/>
</dbReference>
<reference evidence="1 2" key="1">
    <citation type="submission" date="2017-01" db="EMBL/GenBank/DDBJ databases">
        <authorList>
            <person name="Mah S.A."/>
            <person name="Swanson W.J."/>
            <person name="Moy G.W."/>
            <person name="Vacquier V.D."/>
        </authorList>
    </citation>
    <scope>NUCLEOTIDE SEQUENCE [LARGE SCALE GENOMIC DNA]</scope>
    <source>
        <strain evidence="1 2">DSM 22694</strain>
    </source>
</reference>
<keyword evidence="2" id="KW-1185">Reference proteome</keyword>
<dbReference type="InterPro" id="IPR036291">
    <property type="entry name" value="NAD(P)-bd_dom_sf"/>
</dbReference>
<dbReference type="InterPro" id="IPR023401">
    <property type="entry name" value="ODC_N"/>
</dbReference>
<dbReference type="RefSeq" id="WP_029706602.1">
    <property type="nucleotide sequence ID" value="NZ_CP019239.1"/>
</dbReference>
<accession>A0A1P8KEH3</accession>
<dbReference type="Gene3D" id="3.30.1780.10">
    <property type="entry name" value="ornithine cyclodeaminase, domain 1"/>
    <property type="match status" value="1"/>
</dbReference>
<evidence type="ECO:0000313" key="2">
    <source>
        <dbReference type="Proteomes" id="UP000186110"/>
    </source>
</evidence>
<dbReference type="PANTHER" id="PTHR13812">
    <property type="entry name" value="KETIMINE REDUCTASE MU-CRYSTALLIN"/>
    <property type="match status" value="1"/>
</dbReference>
<gene>
    <name evidence="1" type="ORF">RS694_18800</name>
</gene>
<organism evidence="1 2">
    <name type="scientific">Rhodoferax saidenbachensis</name>
    <dbReference type="NCBI Taxonomy" id="1484693"/>
    <lineage>
        <taxon>Bacteria</taxon>
        <taxon>Pseudomonadati</taxon>
        <taxon>Pseudomonadota</taxon>
        <taxon>Betaproteobacteria</taxon>
        <taxon>Burkholderiales</taxon>
        <taxon>Comamonadaceae</taxon>
        <taxon>Rhodoferax</taxon>
    </lineage>
</organism>
<sequence length="350" mass="37903">MTRYIDVADMQQLVLQHGAARMMAEMADTLREDFLRWEDFDKSPRTANHSTNGVIELMPVSDDALYAFKYVNGHPKNPLQGLSTVMAFGVLADVATGYPELLSELTITTALRTAATSAIAAKALARPNSKTMALIGNGSQSEFQAIAFMTQLGITTLRVFDVDSQATDKMVANLRPFTDSGALKIVRCASTREAVQSADIVTTVTADKTNATILTADMIEPGMHLNAVGGDCPGKTELQASILDRAKVFVEFEPQTRVEGELQQMPADFQTYPLWKVLAGTQVGRDNAEQVTLFDSVGFALEDLSALRYVHQLAQKLGIGSTVDLVPDLKDPKDLFGCATAARPVLRKAA</sequence>
<dbReference type="EMBL" id="CP019239">
    <property type="protein sequence ID" value="APW44365.1"/>
    <property type="molecule type" value="Genomic_DNA"/>
</dbReference>
<dbReference type="eggNOG" id="COG2423">
    <property type="taxonomic scope" value="Bacteria"/>
</dbReference>
<proteinExistence type="predicted"/>
<dbReference type="PANTHER" id="PTHR13812:SF19">
    <property type="entry name" value="KETIMINE REDUCTASE MU-CRYSTALLIN"/>
    <property type="match status" value="1"/>
</dbReference>
<dbReference type="AlphaFoldDB" id="A0A1P8KEH3"/>
<dbReference type="STRING" id="1484693.RS694_18800"/>
<dbReference type="Proteomes" id="UP000186110">
    <property type="component" value="Chromosome"/>
</dbReference>
<dbReference type="Pfam" id="PF02423">
    <property type="entry name" value="OCD_Mu_crystall"/>
    <property type="match status" value="1"/>
</dbReference>
<name>A0A1P8KEH3_9BURK</name>
<dbReference type="NCBIfam" id="NF005762">
    <property type="entry name" value="PRK07589.1"/>
    <property type="match status" value="1"/>
</dbReference>
<evidence type="ECO:0000313" key="1">
    <source>
        <dbReference type="EMBL" id="APW44365.1"/>
    </source>
</evidence>
<dbReference type="Gene3D" id="3.40.50.720">
    <property type="entry name" value="NAD(P)-binding Rossmann-like Domain"/>
    <property type="match status" value="1"/>
</dbReference>
<dbReference type="PIRSF" id="PIRSF001439">
    <property type="entry name" value="CryM"/>
    <property type="match status" value="1"/>
</dbReference>
<protein>
    <submittedName>
        <fullName evidence="1">Ornithine cyclodeaminase</fullName>
    </submittedName>
</protein>
<dbReference type="KEGG" id="rsb:RS694_18800"/>
<dbReference type="SUPFAM" id="SSF51735">
    <property type="entry name" value="NAD(P)-binding Rossmann-fold domains"/>
    <property type="match status" value="1"/>
</dbReference>